<keyword evidence="3" id="KW-1185">Reference proteome</keyword>
<evidence type="ECO:0000313" key="3">
    <source>
        <dbReference type="Proteomes" id="UP000011519"/>
    </source>
</evidence>
<organism evidence="2 3">
    <name type="scientific">Natrialba hulunbeirensis JCM 10989</name>
    <dbReference type="NCBI Taxonomy" id="1227493"/>
    <lineage>
        <taxon>Archaea</taxon>
        <taxon>Methanobacteriati</taxon>
        <taxon>Methanobacteriota</taxon>
        <taxon>Stenosarchaea group</taxon>
        <taxon>Halobacteria</taxon>
        <taxon>Halobacteriales</taxon>
        <taxon>Natrialbaceae</taxon>
        <taxon>Natrialba</taxon>
    </lineage>
</organism>
<gene>
    <name evidence="2" type="ORF">C483_04679</name>
</gene>
<accession>M0A5B6</accession>
<dbReference type="PATRIC" id="fig|1227493.4.peg.902"/>
<keyword evidence="1" id="KW-1133">Transmembrane helix</keyword>
<protein>
    <submittedName>
        <fullName evidence="2">Uncharacterized protein</fullName>
    </submittedName>
</protein>
<comment type="caution">
    <text evidence="2">The sequence shown here is derived from an EMBL/GenBank/DDBJ whole genome shotgun (WGS) entry which is preliminary data.</text>
</comment>
<dbReference type="RefSeq" id="WP_006652182.1">
    <property type="nucleotide sequence ID" value="NZ_AOIM01000013.1"/>
</dbReference>
<proteinExistence type="predicted"/>
<keyword evidence="1" id="KW-0472">Membrane</keyword>
<keyword evidence="1" id="KW-0812">Transmembrane</keyword>
<reference evidence="2 3" key="1">
    <citation type="journal article" date="2014" name="PLoS Genet.">
        <title>Phylogenetically driven sequencing of extremely halophilic archaea reveals strategies for static and dynamic osmo-response.</title>
        <authorList>
            <person name="Becker E.A."/>
            <person name="Seitzer P.M."/>
            <person name="Tritt A."/>
            <person name="Larsen D."/>
            <person name="Krusor M."/>
            <person name="Yao A.I."/>
            <person name="Wu D."/>
            <person name="Madern D."/>
            <person name="Eisen J.A."/>
            <person name="Darling A.E."/>
            <person name="Facciotti M.T."/>
        </authorList>
    </citation>
    <scope>NUCLEOTIDE SEQUENCE [LARGE SCALE GENOMIC DNA]</scope>
    <source>
        <strain evidence="2 3">JCM 10989</strain>
    </source>
</reference>
<sequence length="52" mass="5651">MFELPLHAGSGHPNLFWILVPSFLTFLAGLGLGARSERVLEVLRPDDASSSE</sequence>
<dbReference type="AlphaFoldDB" id="M0A5B6"/>
<evidence type="ECO:0000256" key="1">
    <source>
        <dbReference type="SAM" id="Phobius"/>
    </source>
</evidence>
<feature type="transmembrane region" description="Helical" evidence="1">
    <location>
        <begin position="15"/>
        <end position="34"/>
    </location>
</feature>
<evidence type="ECO:0000313" key="2">
    <source>
        <dbReference type="EMBL" id="ELY93945.1"/>
    </source>
</evidence>
<dbReference type="Proteomes" id="UP000011519">
    <property type="component" value="Unassembled WGS sequence"/>
</dbReference>
<name>M0A5B6_9EURY</name>
<dbReference type="EMBL" id="AOIM01000013">
    <property type="protein sequence ID" value="ELY93945.1"/>
    <property type="molecule type" value="Genomic_DNA"/>
</dbReference>